<evidence type="ECO:0000313" key="1">
    <source>
        <dbReference type="EMBL" id="VDO12106.1"/>
    </source>
</evidence>
<dbReference type="WBParaSite" id="HNAJ_0001208401-mRNA-1">
    <property type="protein sequence ID" value="HNAJ_0001208401-mRNA-1"/>
    <property type="gene ID" value="HNAJ_0001208401"/>
</dbReference>
<name>A0A0R3TW60_RODNA</name>
<reference evidence="3" key="1">
    <citation type="submission" date="2017-02" db="UniProtKB">
        <authorList>
            <consortium name="WormBaseParasite"/>
        </authorList>
    </citation>
    <scope>IDENTIFICATION</scope>
</reference>
<dbReference type="EMBL" id="UZAE01014006">
    <property type="protein sequence ID" value="VDO12106.1"/>
    <property type="molecule type" value="Genomic_DNA"/>
</dbReference>
<gene>
    <name evidence="1" type="ORF">HNAJ_LOCUS12073</name>
</gene>
<protein>
    <submittedName>
        <fullName evidence="1 3">Uncharacterized protein</fullName>
    </submittedName>
</protein>
<proteinExistence type="predicted"/>
<sequence length="165" mass="18785">MKGMSLVDSCSHFNSHSLANSPDIVEVKDACVGSENKVNEDDFKRTILLDQWRKRLRAKDFVDQLLEKEEERMCHKDVTGCAYYQPQMQMQFGPRVENGLMMENQFCYNRRGNASGNFQASNTLSASTPTLSTSANSYSTPYNASPNWNVNFNPNLNWANHFPQS</sequence>
<dbReference type="AlphaFoldDB" id="A0A0R3TW60"/>
<evidence type="ECO:0000313" key="2">
    <source>
        <dbReference type="Proteomes" id="UP000278807"/>
    </source>
</evidence>
<evidence type="ECO:0000313" key="3">
    <source>
        <dbReference type="WBParaSite" id="HNAJ_0001208401-mRNA-1"/>
    </source>
</evidence>
<accession>A0A0R3TW60</accession>
<dbReference type="OrthoDB" id="6277404at2759"/>
<dbReference type="Proteomes" id="UP000278807">
    <property type="component" value="Unassembled WGS sequence"/>
</dbReference>
<organism evidence="3">
    <name type="scientific">Rodentolepis nana</name>
    <name type="common">Dwarf tapeworm</name>
    <name type="synonym">Hymenolepis nana</name>
    <dbReference type="NCBI Taxonomy" id="102285"/>
    <lineage>
        <taxon>Eukaryota</taxon>
        <taxon>Metazoa</taxon>
        <taxon>Spiralia</taxon>
        <taxon>Lophotrochozoa</taxon>
        <taxon>Platyhelminthes</taxon>
        <taxon>Cestoda</taxon>
        <taxon>Eucestoda</taxon>
        <taxon>Cyclophyllidea</taxon>
        <taxon>Hymenolepididae</taxon>
        <taxon>Rodentolepis</taxon>
    </lineage>
</organism>
<reference evidence="1 2" key="2">
    <citation type="submission" date="2018-11" db="EMBL/GenBank/DDBJ databases">
        <authorList>
            <consortium name="Pathogen Informatics"/>
        </authorList>
    </citation>
    <scope>NUCLEOTIDE SEQUENCE [LARGE SCALE GENOMIC DNA]</scope>
</reference>
<keyword evidence="2" id="KW-1185">Reference proteome</keyword>